<evidence type="ECO:0008006" key="2">
    <source>
        <dbReference type="Google" id="ProtNLM"/>
    </source>
</evidence>
<comment type="caution">
    <text evidence="1">The sequence shown here is derived from an EMBL/GenBank/DDBJ whole genome shotgun (WGS) entry which is preliminary data.</text>
</comment>
<dbReference type="AlphaFoldDB" id="A0A0F9NSS2"/>
<proteinExistence type="predicted"/>
<dbReference type="EMBL" id="LAZR01003048">
    <property type="protein sequence ID" value="KKN22575.1"/>
    <property type="molecule type" value="Genomic_DNA"/>
</dbReference>
<reference evidence="1" key="1">
    <citation type="journal article" date="2015" name="Nature">
        <title>Complex archaea that bridge the gap between prokaryotes and eukaryotes.</title>
        <authorList>
            <person name="Spang A."/>
            <person name="Saw J.H."/>
            <person name="Jorgensen S.L."/>
            <person name="Zaremba-Niedzwiedzka K."/>
            <person name="Martijn J."/>
            <person name="Lind A.E."/>
            <person name="van Eijk R."/>
            <person name="Schleper C."/>
            <person name="Guy L."/>
            <person name="Ettema T.J."/>
        </authorList>
    </citation>
    <scope>NUCLEOTIDE SEQUENCE</scope>
</reference>
<gene>
    <name evidence="1" type="ORF">LCGC14_0913780</name>
</gene>
<dbReference type="NCBIfam" id="NF033394">
    <property type="entry name" value="capsid_maj_Podo"/>
    <property type="match status" value="1"/>
</dbReference>
<protein>
    <recommendedName>
        <fullName evidence="2">Bacteriophage Mu GpT domain-containing protein</fullName>
    </recommendedName>
</protein>
<organism evidence="1">
    <name type="scientific">marine sediment metagenome</name>
    <dbReference type="NCBI Taxonomy" id="412755"/>
    <lineage>
        <taxon>unclassified sequences</taxon>
        <taxon>metagenomes</taxon>
        <taxon>ecological metagenomes</taxon>
    </lineage>
</organism>
<accession>A0A0F9NSS2</accession>
<sequence>MAVLNASEIADLVITTLEDLGRMRFQQIAQPLQEYEVMSHFLKKDRVQIDDGYGIKRTLMLNYGSAARRTGLFGTDDVNVYDHLAQLSVPWRQVTTNWAFEKREMLMNRGKSLLNKIILPRRAGAMIALAEILETDVWKTLGATDDEAPFGIPYYIVKDTTTGFNGGHAAGHSSTAGIDVGTYPNYKNYTVTYDTGTAGDEFTTTNTLKPLRTMHRKLGWRSPVSTPDLGGTTTMNRYRLYVNEAVITGMEGLGEAQNENLGRDLARYGGDRDIAQDTLLFRRHPIVWIPKLDDDSQNPVYMMDLSTWNPVVLRGDFLRESAPKEAPNQHNTMVVHVDLSYNYVCVDRRRNGILYDNTL</sequence>
<dbReference type="InterPro" id="IPR049718">
    <property type="entry name" value="AKO59007-like"/>
</dbReference>
<evidence type="ECO:0000313" key="1">
    <source>
        <dbReference type="EMBL" id="KKN22575.1"/>
    </source>
</evidence>
<name>A0A0F9NSS2_9ZZZZ</name>